<protein>
    <submittedName>
        <fullName evidence="1">Uncharacterized protein</fullName>
    </submittedName>
</protein>
<organism evidence="1 2">
    <name type="scientific">Amanita muscaria (strain Koide BX008)</name>
    <dbReference type="NCBI Taxonomy" id="946122"/>
    <lineage>
        <taxon>Eukaryota</taxon>
        <taxon>Fungi</taxon>
        <taxon>Dikarya</taxon>
        <taxon>Basidiomycota</taxon>
        <taxon>Agaricomycotina</taxon>
        <taxon>Agaricomycetes</taxon>
        <taxon>Agaricomycetidae</taxon>
        <taxon>Agaricales</taxon>
        <taxon>Pluteineae</taxon>
        <taxon>Amanitaceae</taxon>
        <taxon>Amanita</taxon>
    </lineage>
</organism>
<keyword evidence="2" id="KW-1185">Reference proteome</keyword>
<dbReference type="AlphaFoldDB" id="A0A0C2WJE4"/>
<dbReference type="InParanoid" id="A0A0C2WJE4"/>
<gene>
    <name evidence="1" type="ORF">M378DRAFT_531925</name>
</gene>
<dbReference type="Proteomes" id="UP000054549">
    <property type="component" value="Unassembled WGS sequence"/>
</dbReference>
<sequence>MSLGEPTYLHRACAWSTPSTLIGSIPTPQVLVHLQPIHHHQDRHLQIQNWLFGYQQQRSTTQAFKLPRLPTRDSSVRTPAYQKLRFVRALFGPFHPALVDPRGKRALGSRGLMAFPKIIPNPLGTVLSILVPIVIGTSESLIPSFWLDRFS</sequence>
<dbReference type="HOGENOM" id="CLU_1730956_0_0_1"/>
<dbReference type="EMBL" id="KN818435">
    <property type="protein sequence ID" value="KIL56268.1"/>
    <property type="molecule type" value="Genomic_DNA"/>
</dbReference>
<accession>A0A0C2WJE4</accession>
<evidence type="ECO:0000313" key="2">
    <source>
        <dbReference type="Proteomes" id="UP000054549"/>
    </source>
</evidence>
<evidence type="ECO:0000313" key="1">
    <source>
        <dbReference type="EMBL" id="KIL56268.1"/>
    </source>
</evidence>
<reference evidence="1 2" key="1">
    <citation type="submission" date="2014-04" db="EMBL/GenBank/DDBJ databases">
        <title>Evolutionary Origins and Diversification of the Mycorrhizal Mutualists.</title>
        <authorList>
            <consortium name="DOE Joint Genome Institute"/>
            <consortium name="Mycorrhizal Genomics Consortium"/>
            <person name="Kohler A."/>
            <person name="Kuo A."/>
            <person name="Nagy L.G."/>
            <person name="Floudas D."/>
            <person name="Copeland A."/>
            <person name="Barry K.W."/>
            <person name="Cichocki N."/>
            <person name="Veneault-Fourrey C."/>
            <person name="LaButti K."/>
            <person name="Lindquist E.A."/>
            <person name="Lipzen A."/>
            <person name="Lundell T."/>
            <person name="Morin E."/>
            <person name="Murat C."/>
            <person name="Riley R."/>
            <person name="Ohm R."/>
            <person name="Sun H."/>
            <person name="Tunlid A."/>
            <person name="Henrissat B."/>
            <person name="Grigoriev I.V."/>
            <person name="Hibbett D.S."/>
            <person name="Martin F."/>
        </authorList>
    </citation>
    <scope>NUCLEOTIDE SEQUENCE [LARGE SCALE GENOMIC DNA]</scope>
    <source>
        <strain evidence="1 2">Koide BX008</strain>
    </source>
</reference>
<proteinExistence type="predicted"/>
<name>A0A0C2WJE4_AMAMK</name>